<dbReference type="Proteomes" id="UP000700732">
    <property type="component" value="Unassembled WGS sequence"/>
</dbReference>
<protein>
    <recommendedName>
        <fullName evidence="1">BLUF domain-containing protein</fullName>
    </recommendedName>
</protein>
<proteinExistence type="predicted"/>
<dbReference type="SMART" id="SM01034">
    <property type="entry name" value="BLUF"/>
    <property type="match status" value="1"/>
</dbReference>
<dbReference type="RefSeq" id="WP_186740593.1">
    <property type="nucleotide sequence ID" value="NZ_VFIA01000041.1"/>
</dbReference>
<keyword evidence="3" id="KW-1185">Reference proteome</keyword>
<dbReference type="SUPFAM" id="SSF54975">
    <property type="entry name" value="Acylphosphatase/BLUF domain-like"/>
    <property type="match status" value="1"/>
</dbReference>
<dbReference type="Gene3D" id="3.30.70.100">
    <property type="match status" value="1"/>
</dbReference>
<evidence type="ECO:0000259" key="1">
    <source>
        <dbReference type="PROSITE" id="PS50925"/>
    </source>
</evidence>
<organism evidence="2 3">
    <name type="scientific">Spirosoma utsteinense</name>
    <dbReference type="NCBI Taxonomy" id="2585773"/>
    <lineage>
        <taxon>Bacteria</taxon>
        <taxon>Pseudomonadati</taxon>
        <taxon>Bacteroidota</taxon>
        <taxon>Cytophagia</taxon>
        <taxon>Cytophagales</taxon>
        <taxon>Cytophagaceae</taxon>
        <taxon>Spirosoma</taxon>
    </lineage>
</organism>
<feature type="domain" description="BLUF" evidence="1">
    <location>
        <begin position="2"/>
        <end position="93"/>
    </location>
</feature>
<evidence type="ECO:0000313" key="2">
    <source>
        <dbReference type="EMBL" id="MBC3794276.1"/>
    </source>
</evidence>
<evidence type="ECO:0000313" key="3">
    <source>
        <dbReference type="Proteomes" id="UP000700732"/>
    </source>
</evidence>
<dbReference type="PROSITE" id="PS50925">
    <property type="entry name" value="BLUF"/>
    <property type="match status" value="1"/>
</dbReference>
<name>A0ABR6WE62_9BACT</name>
<reference evidence="2 3" key="1">
    <citation type="submission" date="2019-06" db="EMBL/GenBank/DDBJ databases">
        <title>Spirosoma utsteinense sp. nov. isolated from Antarctic ice-free soils.</title>
        <authorList>
            <person name="Tahon G."/>
        </authorList>
    </citation>
    <scope>NUCLEOTIDE SEQUENCE [LARGE SCALE GENOMIC DNA]</scope>
    <source>
        <strain evidence="2 3">LMG 31447</strain>
    </source>
</reference>
<sequence length="140" mass="15639">MDYCTVYLSSSTGLLAEAELAQILEKSQKKNQASGITGILLYFNGNIIQVLEGDETKVRALYEVISRDPRHSHVINLYSQPIEQRSFSDWSMGYKTLSATELKGVQGMIPSTAEGLSLRANSDNIVVALVKIFYQNNYRN</sequence>
<comment type="caution">
    <text evidence="2">The sequence shown here is derived from an EMBL/GenBank/DDBJ whole genome shotgun (WGS) entry which is preliminary data.</text>
</comment>
<dbReference type="InterPro" id="IPR036046">
    <property type="entry name" value="Acylphosphatase-like_dom_sf"/>
</dbReference>
<dbReference type="InterPro" id="IPR007024">
    <property type="entry name" value="BLUF_domain"/>
</dbReference>
<dbReference type="EMBL" id="VFIA01000041">
    <property type="protein sequence ID" value="MBC3794276.1"/>
    <property type="molecule type" value="Genomic_DNA"/>
</dbReference>
<accession>A0ABR6WE62</accession>
<gene>
    <name evidence="2" type="ORF">FH603_4803</name>
</gene>
<dbReference type="Pfam" id="PF04940">
    <property type="entry name" value="BLUF"/>
    <property type="match status" value="1"/>
</dbReference>